<organism evidence="1 2">
    <name type="scientific">Cypionkella aquatica</name>
    <dbReference type="NCBI Taxonomy" id="1756042"/>
    <lineage>
        <taxon>Bacteria</taxon>
        <taxon>Pseudomonadati</taxon>
        <taxon>Pseudomonadota</taxon>
        <taxon>Alphaproteobacteria</taxon>
        <taxon>Rhodobacterales</taxon>
        <taxon>Paracoccaceae</taxon>
        <taxon>Cypionkella</taxon>
    </lineage>
</organism>
<dbReference type="Proteomes" id="UP001157355">
    <property type="component" value="Unassembled WGS sequence"/>
</dbReference>
<protein>
    <recommendedName>
        <fullName evidence="3">DUF1269 domain-containing protein</fullName>
    </recommendedName>
</protein>
<sequence length="216" mass="21556">MQESMPIIITRVYDDYDSALAAKDAVIALGLPGVEVSLLGNEAILHQHTLQTSYDPLTGIATNEAADTDATVTTAGAGIGAAIGGGAGLLAGLGMLAIPGVGPIVAAGWLAATAVGAAGGAFAGGAVGALVDLGLAADDAPVFSEAMRRGHVAVSVRAAQGDQAAIEAALVSVPHHPLIKPHPGEEAESLYQQDTGATRAARITARRDIKTPDRTV</sequence>
<evidence type="ECO:0000313" key="1">
    <source>
        <dbReference type="EMBL" id="GLS86095.1"/>
    </source>
</evidence>
<comment type="caution">
    <text evidence="1">The sequence shown here is derived from an EMBL/GenBank/DDBJ whole genome shotgun (WGS) entry which is preliminary data.</text>
</comment>
<dbReference type="PANTHER" id="PTHR36109:SF2">
    <property type="entry name" value="MEMBRANE PROTEIN"/>
    <property type="match status" value="1"/>
</dbReference>
<dbReference type="PANTHER" id="PTHR36109">
    <property type="entry name" value="MEMBRANE PROTEIN-RELATED"/>
    <property type="match status" value="1"/>
</dbReference>
<dbReference type="EMBL" id="BSPP01000004">
    <property type="protein sequence ID" value="GLS86095.1"/>
    <property type="molecule type" value="Genomic_DNA"/>
</dbReference>
<name>A0AA37U238_9RHOB</name>
<proteinExistence type="predicted"/>
<dbReference type="AlphaFoldDB" id="A0AA37U238"/>
<evidence type="ECO:0000313" key="2">
    <source>
        <dbReference type="Proteomes" id="UP001157355"/>
    </source>
</evidence>
<accession>A0AA37U238</accession>
<evidence type="ECO:0008006" key="3">
    <source>
        <dbReference type="Google" id="ProtNLM"/>
    </source>
</evidence>
<reference evidence="1 2" key="1">
    <citation type="journal article" date="2014" name="Int. J. Syst. Evol. Microbiol.">
        <title>Complete genome sequence of Corynebacterium casei LMG S-19264T (=DSM 44701T), isolated from a smear-ripened cheese.</title>
        <authorList>
            <consortium name="US DOE Joint Genome Institute (JGI-PGF)"/>
            <person name="Walter F."/>
            <person name="Albersmeier A."/>
            <person name="Kalinowski J."/>
            <person name="Ruckert C."/>
        </authorList>
    </citation>
    <scope>NUCLEOTIDE SEQUENCE [LARGE SCALE GENOMIC DNA]</scope>
    <source>
        <strain evidence="1 2">NBRC 111766</strain>
    </source>
</reference>
<gene>
    <name evidence="1" type="ORF">GCM10010873_10690</name>
</gene>
<keyword evidence="2" id="KW-1185">Reference proteome</keyword>
<dbReference type="InterPro" id="IPR052948">
    <property type="entry name" value="Low_temp-induced_all0457"/>
</dbReference>